<dbReference type="GeneID" id="91993327"/>
<sequence length="190" mass="21480">MSNLYRYDEDEDDPFLKGIVNMALGDDEQCLFPRKPKRQVPLNLTTVPSSHRLEAPTTTRQSISIPQQQTGGTESYWMQPSSMTTLPGHWTSAYRQTYLPSNVNVKVNIDISINTTIEDGNTWPISSQSLASPIRARVTGTYDLSSHHSAIPLIPSNDVSWHTNTTLARRTNHHSYLWVASTLIFMAFWT</sequence>
<comment type="caution">
    <text evidence="2">The sequence shown here is derived from an EMBL/GenBank/DDBJ whole genome shotgun (WGS) entry which is preliminary data.</text>
</comment>
<evidence type="ECO:0000313" key="3">
    <source>
        <dbReference type="Proteomes" id="UP000054399"/>
    </source>
</evidence>
<organism evidence="2 3">
    <name type="scientific">Cryptococcus tetragattii IND107</name>
    <dbReference type="NCBI Taxonomy" id="1296105"/>
    <lineage>
        <taxon>Eukaryota</taxon>
        <taxon>Fungi</taxon>
        <taxon>Dikarya</taxon>
        <taxon>Basidiomycota</taxon>
        <taxon>Agaricomycotina</taxon>
        <taxon>Tremellomycetes</taxon>
        <taxon>Tremellales</taxon>
        <taxon>Cryptococcaceae</taxon>
        <taxon>Cryptococcus</taxon>
        <taxon>Cryptococcus gattii species complex</taxon>
    </lineage>
</organism>
<feature type="region of interest" description="Disordered" evidence="1">
    <location>
        <begin position="52"/>
        <end position="73"/>
    </location>
</feature>
<keyword evidence="3" id="KW-1185">Reference proteome</keyword>
<evidence type="ECO:0000313" key="2">
    <source>
        <dbReference type="EMBL" id="KAL0240673.1"/>
    </source>
</evidence>
<feature type="compositionally biased region" description="Polar residues" evidence="1">
    <location>
        <begin position="56"/>
        <end position="73"/>
    </location>
</feature>
<dbReference type="EMBL" id="ATAM02000013">
    <property type="protein sequence ID" value="KAL0240673.1"/>
    <property type="molecule type" value="Genomic_DNA"/>
</dbReference>
<evidence type="ECO:0000256" key="1">
    <source>
        <dbReference type="SAM" id="MobiDB-lite"/>
    </source>
</evidence>
<protein>
    <submittedName>
        <fullName evidence="2">Uncharacterized protein</fullName>
    </submittedName>
</protein>
<reference evidence="2" key="1">
    <citation type="submission" date="2015-01" db="EMBL/GenBank/DDBJ databases">
        <authorList>
            <consortium name="The Broad Institute Genomics Platform"/>
            <person name="Cuomo C."/>
            <person name="Litvintseva A."/>
            <person name="Chen Y."/>
            <person name="Heitman J."/>
            <person name="Sun S."/>
            <person name="Springer D."/>
            <person name="Dromer F."/>
            <person name="Young S."/>
            <person name="Zeng Q."/>
            <person name="Gargeya S."/>
            <person name="Abouelleil A."/>
            <person name="Alvarado L."/>
            <person name="Chapman S.B."/>
            <person name="Gainer-Dewar J."/>
            <person name="Goldberg J."/>
            <person name="Griggs A."/>
            <person name="Gujja S."/>
            <person name="Hansen M."/>
            <person name="Howarth C."/>
            <person name="Imamovic A."/>
            <person name="Larimer J."/>
            <person name="Murphy C."/>
            <person name="Naylor J."/>
            <person name="Pearson M."/>
            <person name="Priest M."/>
            <person name="Roberts A."/>
            <person name="Saif S."/>
            <person name="Shea T."/>
            <person name="Sykes S."/>
            <person name="Wortman J."/>
            <person name="Nusbaum C."/>
            <person name="Birren B."/>
        </authorList>
    </citation>
    <scope>NUCLEOTIDE SEQUENCE</scope>
    <source>
        <strain evidence="2">IND107</strain>
    </source>
</reference>
<accession>A0ABR3BJ07</accession>
<name>A0ABR3BJ07_9TREE</name>
<proteinExistence type="predicted"/>
<gene>
    <name evidence="2" type="ORF">I308_106472</name>
</gene>
<dbReference type="Proteomes" id="UP000054399">
    <property type="component" value="Unassembled WGS sequence"/>
</dbReference>
<reference evidence="2" key="2">
    <citation type="submission" date="2024-01" db="EMBL/GenBank/DDBJ databases">
        <title>Comparative genomics of Cryptococcus and Kwoniella reveals pathogenesis evolution and contrasting modes of karyotype evolution via chromosome fusion or intercentromeric recombination.</title>
        <authorList>
            <person name="Coelho M.A."/>
            <person name="David-Palma M."/>
            <person name="Shea T."/>
            <person name="Bowers K."/>
            <person name="Mcginley-Smith S."/>
            <person name="Mohammad A.W."/>
            <person name="Gnirke A."/>
            <person name="Yurkov A.M."/>
            <person name="Nowrousian M."/>
            <person name="Sun S."/>
            <person name="Cuomo C.A."/>
            <person name="Heitman J."/>
        </authorList>
    </citation>
    <scope>NUCLEOTIDE SEQUENCE</scope>
    <source>
        <strain evidence="2">IND107</strain>
    </source>
</reference>
<dbReference type="RefSeq" id="XP_066611172.1">
    <property type="nucleotide sequence ID" value="XM_066760900.1"/>
</dbReference>